<dbReference type="NCBIfam" id="TIGR00375">
    <property type="entry name" value="TIGR00375 family protein"/>
    <property type="match status" value="1"/>
</dbReference>
<dbReference type="Gene3D" id="3.20.20.140">
    <property type="entry name" value="Metal-dependent hydrolases"/>
    <property type="match status" value="1"/>
</dbReference>
<dbReference type="InterPro" id="IPR005287">
    <property type="entry name" value="CHP00375"/>
</dbReference>
<dbReference type="AlphaFoldDB" id="A0A0P8ABW3"/>
<accession>A0A0P8ABW3</accession>
<dbReference type="InterPro" id="IPR016195">
    <property type="entry name" value="Pol/histidinol_Pase-like"/>
</dbReference>
<sequence>MQVNADLHIHSKYSKATSPKMDLPTLASESMKKGIQLVATGDCLHSGWLSDIKTLKEENGVFRLKAGTDTKTKKDASFVLTTEVEDINQVHHLLIIPSISKAEELYEFMKPHSKDIDSNGRPNVRLDGKEIADAAISAGALIGPSHAFTPWTAMYAYHNSLKECYGDRHKHIYFLELGLSADTSYADRIAELKCLTYLSNSDAHSPYVNKLAREFNRFEMEDISFDELKMAIIREKGRKPVLNVGMPPEEGKYNESACIRCFTHYTIKESIMKKWKCSCGGTIKKGVKDRVNELASFDEPQYLDHRPPYIHIIPLSEIIAKALGVGPNTRGVQSVWNALIDQYGSEVTVLIDADIKNSGIDARVISAIIAFREGKVKVNPGGGGQYGSVELPGSIASGPRKMNKKNCDPQTSLCNF</sequence>
<dbReference type="CDD" id="cd19067">
    <property type="entry name" value="PfuEndoQ-like"/>
    <property type="match status" value="1"/>
</dbReference>
<proteinExistence type="predicted"/>
<gene>
    <name evidence="1" type="ORF">MPEBLZ_03936</name>
</gene>
<evidence type="ECO:0008006" key="3">
    <source>
        <dbReference type="Google" id="ProtNLM"/>
    </source>
</evidence>
<evidence type="ECO:0000313" key="1">
    <source>
        <dbReference type="EMBL" id="KPQ41516.1"/>
    </source>
</evidence>
<dbReference type="PANTHER" id="PTHR40084">
    <property type="entry name" value="PHOSPHOHYDROLASE, PHP FAMILY"/>
    <property type="match status" value="1"/>
</dbReference>
<comment type="caution">
    <text evidence="1">The sequence shown here is derived from an EMBL/GenBank/DDBJ whole genome shotgun (WGS) entry which is preliminary data.</text>
</comment>
<dbReference type="SUPFAM" id="SSF89550">
    <property type="entry name" value="PHP domain-like"/>
    <property type="match status" value="1"/>
</dbReference>
<dbReference type="PATRIC" id="fig|1719120.3.peg.4283"/>
<dbReference type="EMBL" id="LKCM01000339">
    <property type="protein sequence ID" value="KPQ41516.1"/>
    <property type="molecule type" value="Genomic_DNA"/>
</dbReference>
<dbReference type="Proteomes" id="UP000050360">
    <property type="component" value="Unassembled WGS sequence"/>
</dbReference>
<name>A0A0P8ABW3_9EURY</name>
<evidence type="ECO:0000313" key="2">
    <source>
        <dbReference type="Proteomes" id="UP000050360"/>
    </source>
</evidence>
<dbReference type="PANTHER" id="PTHR40084:SF1">
    <property type="entry name" value="PHOSPHOTRANSFERASE"/>
    <property type="match status" value="1"/>
</dbReference>
<organism evidence="1 2">
    <name type="scientific">Candidatus Methanoperedens nitratireducens</name>
    <dbReference type="NCBI Taxonomy" id="1392998"/>
    <lineage>
        <taxon>Archaea</taxon>
        <taxon>Methanobacteriati</taxon>
        <taxon>Methanobacteriota</taxon>
        <taxon>Stenosarchaea group</taxon>
        <taxon>Methanomicrobia</taxon>
        <taxon>Methanosarcinales</taxon>
        <taxon>ANME-2 cluster</taxon>
        <taxon>Candidatus Methanoperedentaceae</taxon>
        <taxon>Candidatus Methanoperedens</taxon>
    </lineage>
</organism>
<reference evidence="1 2" key="1">
    <citation type="submission" date="2015-09" db="EMBL/GenBank/DDBJ databases">
        <title>A metagenomics-based metabolic model of nitrate-dependent anaerobic oxidation of methane by Methanoperedens-like archaea.</title>
        <authorList>
            <person name="Arshad A."/>
            <person name="Speth D.R."/>
            <person name="De Graaf R.M."/>
            <person name="Op Den Camp H.J."/>
            <person name="Jetten M.S."/>
            <person name="Welte C.U."/>
        </authorList>
    </citation>
    <scope>NUCLEOTIDE SEQUENCE [LARGE SCALE GENOMIC DNA]</scope>
</reference>
<protein>
    <recommendedName>
        <fullName evidence="3">TIGR00375 family protein</fullName>
    </recommendedName>
</protein>